<reference evidence="12 14" key="2">
    <citation type="journal article" date="2014" name="BMC Genomics">
        <title>An improved genome release (version Mt4.0) for the model legume Medicago truncatula.</title>
        <authorList>
            <person name="Tang H."/>
            <person name="Krishnakumar V."/>
            <person name="Bidwell S."/>
            <person name="Rosen B."/>
            <person name="Chan A."/>
            <person name="Zhou S."/>
            <person name="Gentzbittel L."/>
            <person name="Childs K.L."/>
            <person name="Yandell M."/>
            <person name="Gundlach H."/>
            <person name="Mayer K.F."/>
            <person name="Schwartz D.C."/>
            <person name="Town C.D."/>
        </authorList>
    </citation>
    <scope>GENOME REANNOTATION</scope>
    <source>
        <strain evidence="12">A17</strain>
        <strain evidence="13 14">cv. Jemalong A17</strain>
    </source>
</reference>
<evidence type="ECO:0000256" key="11">
    <source>
        <dbReference type="ARBA" id="ARBA00023180"/>
    </source>
</evidence>
<keyword evidence="8" id="KW-1133">Transmembrane helix</keyword>
<evidence type="ECO:0000256" key="4">
    <source>
        <dbReference type="ARBA" id="ARBA00022614"/>
    </source>
</evidence>
<evidence type="ECO:0000256" key="3">
    <source>
        <dbReference type="ARBA" id="ARBA00022475"/>
    </source>
</evidence>
<keyword evidence="3" id="KW-1003">Cell membrane</keyword>
<dbReference type="PROSITE" id="PS51450">
    <property type="entry name" value="LRR"/>
    <property type="match status" value="1"/>
</dbReference>
<organism evidence="12 14">
    <name type="scientific">Medicago truncatula</name>
    <name type="common">Barrel medic</name>
    <name type="synonym">Medicago tribuloides</name>
    <dbReference type="NCBI Taxonomy" id="3880"/>
    <lineage>
        <taxon>Eukaryota</taxon>
        <taxon>Viridiplantae</taxon>
        <taxon>Streptophyta</taxon>
        <taxon>Embryophyta</taxon>
        <taxon>Tracheophyta</taxon>
        <taxon>Spermatophyta</taxon>
        <taxon>Magnoliopsida</taxon>
        <taxon>eudicotyledons</taxon>
        <taxon>Gunneridae</taxon>
        <taxon>Pentapetalae</taxon>
        <taxon>rosids</taxon>
        <taxon>fabids</taxon>
        <taxon>Fabales</taxon>
        <taxon>Fabaceae</taxon>
        <taxon>Papilionoideae</taxon>
        <taxon>50 kb inversion clade</taxon>
        <taxon>NPAAA clade</taxon>
        <taxon>Hologalegina</taxon>
        <taxon>IRL clade</taxon>
        <taxon>Trifolieae</taxon>
        <taxon>Medicago</taxon>
    </lineage>
</organism>
<comment type="subcellular location">
    <subcellularLocation>
        <location evidence="1">Cell membrane</location>
        <topology evidence="1">Single-pass type I membrane protein</topology>
    </subcellularLocation>
</comment>
<dbReference type="FunFam" id="3.80.10.10:FF:000041">
    <property type="entry name" value="LRR receptor-like serine/threonine-protein kinase ERECTA"/>
    <property type="match status" value="1"/>
</dbReference>
<evidence type="ECO:0000313" key="12">
    <source>
        <dbReference type="EMBL" id="KEH37300.1"/>
    </source>
</evidence>
<dbReference type="PRINTS" id="PR00019">
    <property type="entry name" value="LEURICHRPT"/>
</dbReference>
<accession>A0A072VGL6</accession>
<dbReference type="GO" id="GO:0005886">
    <property type="term" value="C:plasma membrane"/>
    <property type="evidence" value="ECO:0007669"/>
    <property type="project" value="UniProtKB-SubCell"/>
</dbReference>
<keyword evidence="7" id="KW-0677">Repeat</keyword>
<dbReference type="SUPFAM" id="SSF52058">
    <property type="entry name" value="L domain-like"/>
    <property type="match status" value="1"/>
</dbReference>
<keyword evidence="12" id="KW-0808">Transferase</keyword>
<dbReference type="HOGENOM" id="CLU_1055098_0_0_1"/>
<keyword evidence="14" id="KW-1185">Reference proteome</keyword>
<dbReference type="Gene3D" id="3.80.10.10">
    <property type="entry name" value="Ribonuclease Inhibitor"/>
    <property type="match status" value="2"/>
</dbReference>
<dbReference type="Proteomes" id="UP000002051">
    <property type="component" value="Chromosome 2"/>
</dbReference>
<evidence type="ECO:0000313" key="14">
    <source>
        <dbReference type="Proteomes" id="UP000002051"/>
    </source>
</evidence>
<evidence type="ECO:0000256" key="9">
    <source>
        <dbReference type="ARBA" id="ARBA00023136"/>
    </source>
</evidence>
<keyword evidence="12" id="KW-0418">Kinase</keyword>
<dbReference type="PANTHER" id="PTHR27004:SF428">
    <property type="entry name" value="OS01G0160600 PROTEIN"/>
    <property type="match status" value="1"/>
</dbReference>
<keyword evidence="6" id="KW-0732">Signal</keyword>
<evidence type="ECO:0000256" key="8">
    <source>
        <dbReference type="ARBA" id="ARBA00022989"/>
    </source>
</evidence>
<keyword evidence="5" id="KW-0812">Transmembrane</keyword>
<reference evidence="12 14" key="1">
    <citation type="journal article" date="2011" name="Nature">
        <title>The Medicago genome provides insight into the evolution of rhizobial symbioses.</title>
        <authorList>
            <person name="Young N.D."/>
            <person name="Debelle F."/>
            <person name="Oldroyd G.E."/>
            <person name="Geurts R."/>
            <person name="Cannon S.B."/>
            <person name="Udvardi M.K."/>
            <person name="Benedito V.A."/>
            <person name="Mayer K.F."/>
            <person name="Gouzy J."/>
            <person name="Schoof H."/>
            <person name="Van de Peer Y."/>
            <person name="Proost S."/>
            <person name="Cook D.R."/>
            <person name="Meyers B.C."/>
            <person name="Spannagl M."/>
            <person name="Cheung F."/>
            <person name="De Mita S."/>
            <person name="Krishnakumar V."/>
            <person name="Gundlach H."/>
            <person name="Zhou S."/>
            <person name="Mudge J."/>
            <person name="Bharti A.K."/>
            <person name="Murray J.D."/>
            <person name="Naoumkina M.A."/>
            <person name="Rosen B."/>
            <person name="Silverstein K.A."/>
            <person name="Tang H."/>
            <person name="Rombauts S."/>
            <person name="Zhao P.X."/>
            <person name="Zhou P."/>
            <person name="Barbe V."/>
            <person name="Bardou P."/>
            <person name="Bechner M."/>
            <person name="Bellec A."/>
            <person name="Berger A."/>
            <person name="Berges H."/>
            <person name="Bidwell S."/>
            <person name="Bisseling T."/>
            <person name="Choisne N."/>
            <person name="Couloux A."/>
            <person name="Denny R."/>
            <person name="Deshpande S."/>
            <person name="Dai X."/>
            <person name="Doyle J.J."/>
            <person name="Dudez A.M."/>
            <person name="Farmer A.D."/>
            <person name="Fouteau S."/>
            <person name="Franken C."/>
            <person name="Gibelin C."/>
            <person name="Gish J."/>
            <person name="Goldstein S."/>
            <person name="Gonzalez A.J."/>
            <person name="Green P.J."/>
            <person name="Hallab A."/>
            <person name="Hartog M."/>
            <person name="Hua A."/>
            <person name="Humphray S.J."/>
            <person name="Jeong D.H."/>
            <person name="Jing Y."/>
            <person name="Jocker A."/>
            <person name="Kenton S.M."/>
            <person name="Kim D.J."/>
            <person name="Klee K."/>
            <person name="Lai H."/>
            <person name="Lang C."/>
            <person name="Lin S."/>
            <person name="Macmil S.L."/>
            <person name="Magdelenat G."/>
            <person name="Matthews L."/>
            <person name="McCorrison J."/>
            <person name="Monaghan E.L."/>
            <person name="Mun J.H."/>
            <person name="Najar F.Z."/>
            <person name="Nicholson C."/>
            <person name="Noirot C."/>
            <person name="O'Bleness M."/>
            <person name="Paule C.R."/>
            <person name="Poulain J."/>
            <person name="Prion F."/>
            <person name="Qin B."/>
            <person name="Qu C."/>
            <person name="Retzel E.F."/>
            <person name="Riddle C."/>
            <person name="Sallet E."/>
            <person name="Samain S."/>
            <person name="Samson N."/>
            <person name="Sanders I."/>
            <person name="Saurat O."/>
            <person name="Scarpelli C."/>
            <person name="Schiex T."/>
            <person name="Segurens B."/>
            <person name="Severin A.J."/>
            <person name="Sherrier D.J."/>
            <person name="Shi R."/>
            <person name="Sims S."/>
            <person name="Singer S.R."/>
            <person name="Sinharoy S."/>
            <person name="Sterck L."/>
            <person name="Viollet A."/>
            <person name="Wang B.B."/>
            <person name="Wang K."/>
            <person name="Wang M."/>
            <person name="Wang X."/>
            <person name="Warfsmann J."/>
            <person name="Weissenbach J."/>
            <person name="White D.D."/>
            <person name="White J.D."/>
            <person name="Wiley G.B."/>
            <person name="Wincker P."/>
            <person name="Xing Y."/>
            <person name="Yang L."/>
            <person name="Yao Z."/>
            <person name="Ying F."/>
            <person name="Zhai J."/>
            <person name="Zhou L."/>
            <person name="Zuber A."/>
            <person name="Denarie J."/>
            <person name="Dixon R.A."/>
            <person name="May G.D."/>
            <person name="Schwartz D.C."/>
            <person name="Rogers J."/>
            <person name="Quetier F."/>
            <person name="Town C.D."/>
            <person name="Roe B.A."/>
        </authorList>
    </citation>
    <scope>NUCLEOTIDE SEQUENCE [LARGE SCALE GENOMIC DNA]</scope>
    <source>
        <strain evidence="12">A17</strain>
        <strain evidence="13 14">cv. Jemalong A17</strain>
    </source>
</reference>
<dbReference type="InterPro" id="IPR001611">
    <property type="entry name" value="Leu-rich_rpt"/>
</dbReference>
<proteinExistence type="inferred from homology"/>
<dbReference type="EMBL" id="CM001218">
    <property type="protein sequence ID" value="KEH37300.1"/>
    <property type="molecule type" value="Genomic_DNA"/>
</dbReference>
<keyword evidence="11" id="KW-0325">Glycoprotein</keyword>
<gene>
    <name evidence="12" type="ordered locus">MTR_2g437230</name>
</gene>
<protein>
    <submittedName>
        <fullName evidence="12">Leucine-rich receptor-like kinase family protein</fullName>
    </submittedName>
</protein>
<keyword evidence="9" id="KW-0472">Membrane</keyword>
<evidence type="ECO:0000256" key="10">
    <source>
        <dbReference type="ARBA" id="ARBA00023170"/>
    </source>
</evidence>
<dbReference type="InterPro" id="IPR032675">
    <property type="entry name" value="LRR_dom_sf"/>
</dbReference>
<name>A0A072VGL6_MEDTR</name>
<keyword evidence="4" id="KW-0433">Leucine-rich repeat</keyword>
<evidence type="ECO:0000256" key="1">
    <source>
        <dbReference type="ARBA" id="ARBA00004251"/>
    </source>
</evidence>
<dbReference type="PANTHER" id="PTHR27004">
    <property type="entry name" value="RECEPTOR-LIKE PROTEIN 12 ISOFORM X1"/>
    <property type="match status" value="1"/>
</dbReference>
<comment type="similarity">
    <text evidence="2">Belongs to the RLP family.</text>
</comment>
<evidence type="ECO:0000256" key="6">
    <source>
        <dbReference type="ARBA" id="ARBA00022729"/>
    </source>
</evidence>
<keyword evidence="10 12" id="KW-0675">Receptor</keyword>
<evidence type="ECO:0000256" key="2">
    <source>
        <dbReference type="ARBA" id="ARBA00009592"/>
    </source>
</evidence>
<reference evidence="13" key="3">
    <citation type="submission" date="2015-04" db="UniProtKB">
        <authorList>
            <consortium name="EnsemblPlants"/>
        </authorList>
    </citation>
    <scope>IDENTIFICATION</scope>
    <source>
        <strain evidence="13">cv. Jemalong A17</strain>
    </source>
</reference>
<dbReference type="AlphaFoldDB" id="A0A072VGL6"/>
<evidence type="ECO:0000256" key="7">
    <source>
        <dbReference type="ARBA" id="ARBA00022737"/>
    </source>
</evidence>
<evidence type="ECO:0000313" key="13">
    <source>
        <dbReference type="EnsemblPlants" id="KEH37300"/>
    </source>
</evidence>
<dbReference type="STRING" id="3880.A0A072VGL6"/>
<dbReference type="GO" id="GO:0016301">
    <property type="term" value="F:kinase activity"/>
    <property type="evidence" value="ECO:0007669"/>
    <property type="project" value="UniProtKB-KW"/>
</dbReference>
<dbReference type="Pfam" id="PF00560">
    <property type="entry name" value="LRR_1"/>
    <property type="match status" value="4"/>
</dbReference>
<dbReference type="EnsemblPlants" id="KEH37300">
    <property type="protein sequence ID" value="KEH37300"/>
    <property type="gene ID" value="MTR_2g437230"/>
</dbReference>
<sequence length="264" mass="29856">MYEHETSSFPNLKRLWLASYTLRAFPDFLKYKSSLKFLDLSSNQISGPIPNWICSFDYMPIISVASYQQATLSQSWQALMIDIKDKGGKFGHLYFNLYDDFNPLNFMSAIVDLNSELQMKLSKLNAAEPPFLINHIISHIFEEGVGLRSYEDSVTIFNKGQQLNLAKILIAFTSLDFSSNKFDGPIPMELMSLTALHALNLSQNAFSDSIPYSLGNLKHLESLDMSNNNLRDEIPLELARLSFLSVMNLSCNHLVGKIQTGTHI</sequence>
<evidence type="ECO:0000256" key="5">
    <source>
        <dbReference type="ARBA" id="ARBA00022692"/>
    </source>
</evidence>